<evidence type="ECO:0000313" key="2">
    <source>
        <dbReference type="Proteomes" id="UP000035680"/>
    </source>
</evidence>
<evidence type="ECO:0000256" key="1">
    <source>
        <dbReference type="SAM" id="Phobius"/>
    </source>
</evidence>
<name>A0A0K0G2D8_STRVS</name>
<dbReference type="InterPro" id="IPR043502">
    <property type="entry name" value="DNA/RNA_pol_sf"/>
</dbReference>
<reference evidence="2" key="1">
    <citation type="submission" date="2014-07" db="EMBL/GenBank/DDBJ databases">
        <authorList>
            <person name="Martin A.A"/>
            <person name="De Silva N."/>
        </authorList>
    </citation>
    <scope>NUCLEOTIDE SEQUENCE</scope>
</reference>
<dbReference type="WBParaSite" id="SVE_1888400.1">
    <property type="protein sequence ID" value="SVE_1888400.1"/>
    <property type="gene ID" value="SVE_1888400"/>
</dbReference>
<keyword evidence="1" id="KW-0812">Transmembrane</keyword>
<reference evidence="3" key="2">
    <citation type="submission" date="2015-08" db="UniProtKB">
        <authorList>
            <consortium name="WormBaseParasite"/>
        </authorList>
    </citation>
    <scope>IDENTIFICATION</scope>
</reference>
<evidence type="ECO:0000313" key="3">
    <source>
        <dbReference type="WBParaSite" id="SVE_1888400.1"/>
    </source>
</evidence>
<keyword evidence="1" id="KW-0472">Membrane</keyword>
<dbReference type="AlphaFoldDB" id="A0A0K0G2D8"/>
<feature type="transmembrane region" description="Helical" evidence="1">
    <location>
        <begin position="52"/>
        <end position="73"/>
    </location>
</feature>
<keyword evidence="1" id="KW-1133">Transmembrane helix</keyword>
<proteinExistence type="predicted"/>
<sequence length="176" mass="20653">MGVLEETDAQIIFNATIVRKKEYVSFGIKVLSQRLSQLQGVTKFSDFDLRQFYLQVKMQMLILINFMFNVLLVTRTLKLDCEMEKITPERKFGLFSYKDDIVFFTKKELEFLHLKVIEIIFQVFKQVNLKINVAKMSLNVDKIQFLNFMASVKGLDPCLEYVKTVQEVHARVKKGH</sequence>
<organism evidence="2 3">
    <name type="scientific">Strongyloides venezuelensis</name>
    <name type="common">Threadworm</name>
    <dbReference type="NCBI Taxonomy" id="75913"/>
    <lineage>
        <taxon>Eukaryota</taxon>
        <taxon>Metazoa</taxon>
        <taxon>Ecdysozoa</taxon>
        <taxon>Nematoda</taxon>
        <taxon>Chromadorea</taxon>
        <taxon>Rhabditida</taxon>
        <taxon>Tylenchina</taxon>
        <taxon>Panagrolaimomorpha</taxon>
        <taxon>Strongyloidoidea</taxon>
        <taxon>Strongyloididae</taxon>
        <taxon>Strongyloides</taxon>
    </lineage>
</organism>
<protein>
    <submittedName>
        <fullName evidence="3">Reverse transcriptase domain-containing protein</fullName>
    </submittedName>
</protein>
<dbReference type="Proteomes" id="UP000035680">
    <property type="component" value="Unassembled WGS sequence"/>
</dbReference>
<accession>A0A0K0G2D8</accession>
<dbReference type="Gene3D" id="3.30.70.270">
    <property type="match status" value="1"/>
</dbReference>
<dbReference type="InterPro" id="IPR043128">
    <property type="entry name" value="Rev_trsase/Diguanyl_cyclase"/>
</dbReference>
<keyword evidence="2" id="KW-1185">Reference proteome</keyword>
<dbReference type="SUPFAM" id="SSF56672">
    <property type="entry name" value="DNA/RNA polymerases"/>
    <property type="match status" value="1"/>
</dbReference>